<gene>
    <name evidence="2" type="ORF">MetfoDRAFT_1927</name>
</gene>
<keyword evidence="1" id="KW-1133">Transmembrane helix</keyword>
<evidence type="ECO:0000313" key="2">
    <source>
        <dbReference type="EMBL" id="EHP83659.1"/>
    </source>
</evidence>
<dbReference type="STRING" id="647171.MetfoDRAFT_1927"/>
<dbReference type="RefSeq" id="WP_007045346.1">
    <property type="nucleotide sequence ID" value="NZ_AGJL01000083.1"/>
</dbReference>
<evidence type="ECO:0000256" key="1">
    <source>
        <dbReference type="SAM" id="Phobius"/>
    </source>
</evidence>
<name>H1L1K3_9EURY</name>
<proteinExistence type="predicted"/>
<feature type="transmembrane region" description="Helical" evidence="1">
    <location>
        <begin position="5"/>
        <end position="24"/>
    </location>
</feature>
<dbReference type="OrthoDB" id="65613at2157"/>
<dbReference type="EMBL" id="AGJL01000083">
    <property type="protein sequence ID" value="EHP83659.1"/>
    <property type="molecule type" value="Genomic_DNA"/>
</dbReference>
<dbReference type="AlphaFoldDB" id="H1L1K3"/>
<protein>
    <submittedName>
        <fullName evidence="2">VAR1 protein isolog</fullName>
    </submittedName>
</protein>
<keyword evidence="1" id="KW-0812">Transmembrane</keyword>
<sequence>MRKSILFFILINVLPVVIAGWYLYENIGGAKSVDEVIENAPFSEFVYIDHNMIMADKDNMNNLPGIYKNLLVFINGIYVGSNEESFAVKIPFASTLKYFKINNYTYYNGCVVKGNAKLKKPAPNDLIKLVPQSFKDVVIYSEDSVIAEIIENNKTKYVWIFRKKENINANIINAYFDDIKKDNPNLLNYSVTDYGDKIYVYFEYKGHSIGLPLVK</sequence>
<keyword evidence="1" id="KW-0472">Membrane</keyword>
<dbReference type="Proteomes" id="UP000003706">
    <property type="component" value="Unassembled WGS sequence"/>
</dbReference>
<accession>H1L1K3</accession>
<comment type="caution">
    <text evidence="2">The sequence shown here is derived from an EMBL/GenBank/DDBJ whole genome shotgun (WGS) entry which is preliminary data.</text>
</comment>
<keyword evidence="3" id="KW-1185">Reference proteome</keyword>
<evidence type="ECO:0000313" key="3">
    <source>
        <dbReference type="Proteomes" id="UP000003706"/>
    </source>
</evidence>
<reference evidence="2 3" key="1">
    <citation type="submission" date="2011-09" db="EMBL/GenBank/DDBJ databases">
        <title>The draft genome of Methanotorris formicicus Mc-S-70.</title>
        <authorList>
            <consortium name="US DOE Joint Genome Institute (JGI-PGF)"/>
            <person name="Lucas S."/>
            <person name="Han J."/>
            <person name="Lapidus A."/>
            <person name="Cheng J.-F."/>
            <person name="Goodwin L."/>
            <person name="Pitluck S."/>
            <person name="Peters L."/>
            <person name="Land M.L."/>
            <person name="Hauser L."/>
            <person name="Sieprawska-Lupa M."/>
            <person name="Takai K."/>
            <person name="Miyazaki J."/>
            <person name="Whitman W."/>
            <person name="Woyke T.J."/>
        </authorList>
    </citation>
    <scope>NUCLEOTIDE SEQUENCE [LARGE SCALE GENOMIC DNA]</scope>
    <source>
        <strain evidence="2 3">Mc-S-70</strain>
    </source>
</reference>
<organism evidence="2 3">
    <name type="scientific">Methanotorris formicicus Mc-S-70</name>
    <dbReference type="NCBI Taxonomy" id="647171"/>
    <lineage>
        <taxon>Archaea</taxon>
        <taxon>Methanobacteriati</taxon>
        <taxon>Methanobacteriota</taxon>
        <taxon>Methanomada group</taxon>
        <taxon>Methanococci</taxon>
        <taxon>Methanococcales</taxon>
        <taxon>Methanocaldococcaceae</taxon>
        <taxon>Methanotorris</taxon>
    </lineage>
</organism>